<keyword evidence="3" id="KW-1185">Reference proteome</keyword>
<organism evidence="2 3">
    <name type="scientific">Lepidopterella palustris CBS 459.81</name>
    <dbReference type="NCBI Taxonomy" id="1314670"/>
    <lineage>
        <taxon>Eukaryota</taxon>
        <taxon>Fungi</taxon>
        <taxon>Dikarya</taxon>
        <taxon>Ascomycota</taxon>
        <taxon>Pezizomycotina</taxon>
        <taxon>Dothideomycetes</taxon>
        <taxon>Pleosporomycetidae</taxon>
        <taxon>Mytilinidiales</taxon>
        <taxon>Argynnaceae</taxon>
        <taxon>Lepidopterella</taxon>
    </lineage>
</organism>
<proteinExistence type="predicted"/>
<feature type="region of interest" description="Disordered" evidence="1">
    <location>
        <begin position="17"/>
        <end position="39"/>
    </location>
</feature>
<dbReference type="OrthoDB" id="5350537at2759"/>
<accession>A0A8E2DX85</accession>
<protein>
    <submittedName>
        <fullName evidence="2">Uncharacterized protein</fullName>
    </submittedName>
</protein>
<sequence>MFSFLWPRAFYSSQPLPPLLKDDPTGGPSSTVCPSPTGSDHHHYLSDPYLYQGPIDVTPADMPELFDILLSDIDEKVLHNEVSTELGSAYLSETPCLTSPHNTVNGIVFGEHSRALFPLVVRFPRKSRSYVIHFVYNSGSPFTYLSHEACDKLFGTNPVPANFLIQINCKQIKAHAPNASSHFEHVNLLGTDFCRLWGIKVNIDYENNTATIHFPSDQQE</sequence>
<dbReference type="Proteomes" id="UP000250266">
    <property type="component" value="Unassembled WGS sequence"/>
</dbReference>
<dbReference type="AlphaFoldDB" id="A0A8E2DX85"/>
<evidence type="ECO:0000313" key="3">
    <source>
        <dbReference type="Proteomes" id="UP000250266"/>
    </source>
</evidence>
<gene>
    <name evidence="2" type="ORF">K432DRAFT_430593</name>
</gene>
<evidence type="ECO:0000256" key="1">
    <source>
        <dbReference type="SAM" id="MobiDB-lite"/>
    </source>
</evidence>
<dbReference type="EMBL" id="KV745779">
    <property type="protein sequence ID" value="OCK73432.1"/>
    <property type="molecule type" value="Genomic_DNA"/>
</dbReference>
<feature type="compositionally biased region" description="Polar residues" evidence="1">
    <location>
        <begin position="27"/>
        <end position="38"/>
    </location>
</feature>
<name>A0A8E2DX85_9PEZI</name>
<evidence type="ECO:0000313" key="2">
    <source>
        <dbReference type="EMBL" id="OCK73432.1"/>
    </source>
</evidence>
<reference evidence="2 3" key="1">
    <citation type="journal article" date="2016" name="Nat. Commun.">
        <title>Ectomycorrhizal ecology is imprinted in the genome of the dominant symbiotic fungus Cenococcum geophilum.</title>
        <authorList>
            <consortium name="DOE Joint Genome Institute"/>
            <person name="Peter M."/>
            <person name="Kohler A."/>
            <person name="Ohm R.A."/>
            <person name="Kuo A."/>
            <person name="Krutzmann J."/>
            <person name="Morin E."/>
            <person name="Arend M."/>
            <person name="Barry K.W."/>
            <person name="Binder M."/>
            <person name="Choi C."/>
            <person name="Clum A."/>
            <person name="Copeland A."/>
            <person name="Grisel N."/>
            <person name="Haridas S."/>
            <person name="Kipfer T."/>
            <person name="LaButti K."/>
            <person name="Lindquist E."/>
            <person name="Lipzen A."/>
            <person name="Maire R."/>
            <person name="Meier B."/>
            <person name="Mihaltcheva S."/>
            <person name="Molinier V."/>
            <person name="Murat C."/>
            <person name="Poggeler S."/>
            <person name="Quandt C.A."/>
            <person name="Sperisen C."/>
            <person name="Tritt A."/>
            <person name="Tisserant E."/>
            <person name="Crous P.W."/>
            <person name="Henrissat B."/>
            <person name="Nehls U."/>
            <person name="Egli S."/>
            <person name="Spatafora J.W."/>
            <person name="Grigoriev I.V."/>
            <person name="Martin F.M."/>
        </authorList>
    </citation>
    <scope>NUCLEOTIDE SEQUENCE [LARGE SCALE GENOMIC DNA]</scope>
    <source>
        <strain evidence="2 3">CBS 459.81</strain>
    </source>
</reference>